<dbReference type="PANTHER" id="PTHR10434:SF11">
    <property type="entry name" value="1-ACYL-SN-GLYCEROL-3-PHOSPHATE ACYLTRANSFERASE"/>
    <property type="match status" value="1"/>
</dbReference>
<dbReference type="EC" id="2.3.1.51" evidence="4"/>
<gene>
    <name evidence="6" type="ORF">J2Z43_000529</name>
</gene>
<name>A0ABS4E880_9FIRM</name>
<dbReference type="RefSeq" id="WP_209455707.1">
    <property type="nucleotide sequence ID" value="NZ_BAAACS010000017.1"/>
</dbReference>
<evidence type="ECO:0000256" key="2">
    <source>
        <dbReference type="ARBA" id="ARBA00022679"/>
    </source>
</evidence>
<comment type="domain">
    <text evidence="4">The HXXXXD motif is essential for acyltransferase activity and may constitute the binding site for the phosphate moiety of the glycerol-3-phosphate.</text>
</comment>
<sequence>MNFYKFAIYLFRGFCKIFFRYEIIGAENIPKEGNLVIASNHKSNFDPVFLAASILNREIAAVAKKELFDIKILGFILKKLNVIPINRDKPDVSTVKNILKAIKNGYVLGIFPEGKRIKGNEFGDAKAGLALFAIKSKADVVPISIISNYKIFSKAVVYMGEPISLEQYYGKKLSNEEYEKISQEILDVIKDNYFKYSK</sequence>
<keyword evidence="4" id="KW-0443">Lipid metabolism</keyword>
<dbReference type="SUPFAM" id="SSF69593">
    <property type="entry name" value="Glycerol-3-phosphate (1)-acyltransferase"/>
    <property type="match status" value="1"/>
</dbReference>
<accession>A0ABS4E880</accession>
<comment type="caution">
    <text evidence="6">The sequence shown here is derived from an EMBL/GenBank/DDBJ whole genome shotgun (WGS) entry which is preliminary data.</text>
</comment>
<evidence type="ECO:0000256" key="3">
    <source>
        <dbReference type="ARBA" id="ARBA00023315"/>
    </source>
</evidence>
<proteinExistence type="inferred from homology"/>
<keyword evidence="7" id="KW-1185">Reference proteome</keyword>
<feature type="domain" description="Phospholipid/glycerol acyltransferase" evidence="5">
    <location>
        <begin position="35"/>
        <end position="148"/>
    </location>
</feature>
<evidence type="ECO:0000256" key="4">
    <source>
        <dbReference type="RuleBase" id="RU361267"/>
    </source>
</evidence>
<keyword evidence="3 4" id="KW-0012">Acyltransferase</keyword>
<dbReference type="Pfam" id="PF01553">
    <property type="entry name" value="Acyltransferase"/>
    <property type="match status" value="1"/>
</dbReference>
<keyword evidence="4" id="KW-0444">Lipid biosynthesis</keyword>
<keyword evidence="4" id="KW-0594">Phospholipid biosynthesis</keyword>
<organism evidence="6 7">
    <name type="scientific">Metaclostridioides mangenotii</name>
    <dbReference type="NCBI Taxonomy" id="1540"/>
    <lineage>
        <taxon>Bacteria</taxon>
        <taxon>Bacillati</taxon>
        <taxon>Bacillota</taxon>
        <taxon>Clostridia</taxon>
        <taxon>Peptostreptococcales</taxon>
        <taxon>Peptostreptococcaceae</taxon>
        <taxon>Metaclostridioides</taxon>
    </lineage>
</organism>
<dbReference type="InterPro" id="IPR002123">
    <property type="entry name" value="Plipid/glycerol_acylTrfase"/>
</dbReference>
<dbReference type="CDD" id="cd07989">
    <property type="entry name" value="LPLAT_AGPAT-like"/>
    <property type="match status" value="1"/>
</dbReference>
<dbReference type="GO" id="GO:0003841">
    <property type="term" value="F:1-acylglycerol-3-phosphate O-acyltransferase activity"/>
    <property type="evidence" value="ECO:0007669"/>
    <property type="project" value="UniProtKB-EC"/>
</dbReference>
<evidence type="ECO:0000259" key="5">
    <source>
        <dbReference type="SMART" id="SM00563"/>
    </source>
</evidence>
<comment type="catalytic activity">
    <reaction evidence="4">
        <text>a 1-acyl-sn-glycero-3-phosphate + an acyl-CoA = a 1,2-diacyl-sn-glycero-3-phosphate + CoA</text>
        <dbReference type="Rhea" id="RHEA:19709"/>
        <dbReference type="ChEBI" id="CHEBI:57287"/>
        <dbReference type="ChEBI" id="CHEBI:57970"/>
        <dbReference type="ChEBI" id="CHEBI:58342"/>
        <dbReference type="ChEBI" id="CHEBI:58608"/>
        <dbReference type="EC" id="2.3.1.51"/>
    </reaction>
</comment>
<dbReference type="SMART" id="SM00563">
    <property type="entry name" value="PlsC"/>
    <property type="match status" value="1"/>
</dbReference>
<keyword evidence="4" id="KW-1208">Phospholipid metabolism</keyword>
<evidence type="ECO:0000313" key="6">
    <source>
        <dbReference type="EMBL" id="MBP1854139.1"/>
    </source>
</evidence>
<evidence type="ECO:0000256" key="1">
    <source>
        <dbReference type="ARBA" id="ARBA00008655"/>
    </source>
</evidence>
<dbReference type="Proteomes" id="UP000767291">
    <property type="component" value="Unassembled WGS sequence"/>
</dbReference>
<reference evidence="6 7" key="1">
    <citation type="submission" date="2021-03" db="EMBL/GenBank/DDBJ databases">
        <title>Genomic Encyclopedia of Type Strains, Phase IV (KMG-IV): sequencing the most valuable type-strain genomes for metagenomic binning, comparative biology and taxonomic classification.</title>
        <authorList>
            <person name="Goeker M."/>
        </authorList>
    </citation>
    <scope>NUCLEOTIDE SEQUENCE [LARGE SCALE GENOMIC DNA]</scope>
    <source>
        <strain evidence="6 7">DSM 1289</strain>
    </source>
</reference>
<evidence type="ECO:0000313" key="7">
    <source>
        <dbReference type="Proteomes" id="UP000767291"/>
    </source>
</evidence>
<comment type="similarity">
    <text evidence="1 4">Belongs to the 1-acyl-sn-glycerol-3-phosphate acyltransferase family.</text>
</comment>
<protein>
    <recommendedName>
        <fullName evidence="4">1-acyl-sn-glycerol-3-phosphate acyltransferase</fullName>
        <ecNumber evidence="4">2.3.1.51</ecNumber>
    </recommendedName>
</protein>
<dbReference type="PANTHER" id="PTHR10434">
    <property type="entry name" value="1-ACYL-SN-GLYCEROL-3-PHOSPHATE ACYLTRANSFERASE"/>
    <property type="match status" value="1"/>
</dbReference>
<dbReference type="InterPro" id="IPR004552">
    <property type="entry name" value="AGP_acyltrans"/>
</dbReference>
<keyword evidence="2 4" id="KW-0808">Transferase</keyword>
<dbReference type="NCBIfam" id="TIGR00530">
    <property type="entry name" value="AGP_acyltrn"/>
    <property type="match status" value="1"/>
</dbReference>
<dbReference type="EMBL" id="JAGGJX010000001">
    <property type="protein sequence ID" value="MBP1854139.1"/>
    <property type="molecule type" value="Genomic_DNA"/>
</dbReference>